<gene>
    <name evidence="2" type="ORF">Bca52824_004368</name>
</gene>
<proteinExistence type="predicted"/>
<dbReference type="EMBL" id="JAAMPC010000001">
    <property type="protein sequence ID" value="KAG2333188.1"/>
    <property type="molecule type" value="Genomic_DNA"/>
</dbReference>
<reference evidence="2 3" key="1">
    <citation type="submission" date="2020-02" db="EMBL/GenBank/DDBJ databases">
        <authorList>
            <person name="Ma Q."/>
            <person name="Huang Y."/>
            <person name="Song X."/>
            <person name="Pei D."/>
        </authorList>
    </citation>
    <scope>NUCLEOTIDE SEQUENCE [LARGE SCALE GENOMIC DNA]</scope>
    <source>
        <strain evidence="2">Sxm20200214</strain>
        <tissue evidence="2">Leaf</tissue>
    </source>
</reference>
<feature type="region of interest" description="Disordered" evidence="1">
    <location>
        <begin position="81"/>
        <end position="119"/>
    </location>
</feature>
<name>A0A8X8BG20_BRACI</name>
<comment type="caution">
    <text evidence="2">The sequence shown here is derived from an EMBL/GenBank/DDBJ whole genome shotgun (WGS) entry which is preliminary data.</text>
</comment>
<sequence length="129" mass="14562">MRITVYVNIAAAILEVTRRGIRNPQLVILSNAIILIILRTNVATITDPGSRIISILIHLTMSIPTHRSSRHNTSTWTLQTMSMEHGHPHKPSKRVKKDEKTMEVESVRKSDTSKDGLEDNILYPQNVPC</sequence>
<protein>
    <submittedName>
        <fullName evidence="2">Uncharacterized protein</fullName>
    </submittedName>
</protein>
<dbReference type="Proteomes" id="UP000886595">
    <property type="component" value="Unassembled WGS sequence"/>
</dbReference>
<keyword evidence="3" id="KW-1185">Reference proteome</keyword>
<accession>A0A8X8BG20</accession>
<organism evidence="2 3">
    <name type="scientific">Brassica carinata</name>
    <name type="common">Ethiopian mustard</name>
    <name type="synonym">Abyssinian cabbage</name>
    <dbReference type="NCBI Taxonomy" id="52824"/>
    <lineage>
        <taxon>Eukaryota</taxon>
        <taxon>Viridiplantae</taxon>
        <taxon>Streptophyta</taxon>
        <taxon>Embryophyta</taxon>
        <taxon>Tracheophyta</taxon>
        <taxon>Spermatophyta</taxon>
        <taxon>Magnoliopsida</taxon>
        <taxon>eudicotyledons</taxon>
        <taxon>Gunneridae</taxon>
        <taxon>Pentapetalae</taxon>
        <taxon>rosids</taxon>
        <taxon>malvids</taxon>
        <taxon>Brassicales</taxon>
        <taxon>Brassicaceae</taxon>
        <taxon>Brassiceae</taxon>
        <taxon>Brassica</taxon>
    </lineage>
</organism>
<feature type="compositionally biased region" description="Basic and acidic residues" evidence="1">
    <location>
        <begin position="96"/>
        <end position="117"/>
    </location>
</feature>
<evidence type="ECO:0000313" key="2">
    <source>
        <dbReference type="EMBL" id="KAG2333188.1"/>
    </source>
</evidence>
<evidence type="ECO:0000256" key="1">
    <source>
        <dbReference type="SAM" id="MobiDB-lite"/>
    </source>
</evidence>
<evidence type="ECO:0000313" key="3">
    <source>
        <dbReference type="Proteomes" id="UP000886595"/>
    </source>
</evidence>
<dbReference type="AlphaFoldDB" id="A0A8X8BG20"/>